<dbReference type="PANTHER" id="PTHR45657">
    <property type="entry name" value="CRAL-TRIO DOMAIN-CONTAINING PROTEIN YKL091C-RELATED"/>
    <property type="match status" value="1"/>
</dbReference>
<dbReference type="InterPro" id="IPR051026">
    <property type="entry name" value="PI/PC_transfer"/>
</dbReference>
<proteinExistence type="inferred from homology"/>
<organism evidence="7">
    <name type="scientific">Sesamum angustifolium</name>
    <dbReference type="NCBI Taxonomy" id="2727405"/>
    <lineage>
        <taxon>Eukaryota</taxon>
        <taxon>Viridiplantae</taxon>
        <taxon>Streptophyta</taxon>
        <taxon>Embryophyta</taxon>
        <taxon>Tracheophyta</taxon>
        <taxon>Spermatophyta</taxon>
        <taxon>Magnoliopsida</taxon>
        <taxon>eudicotyledons</taxon>
        <taxon>Gunneridae</taxon>
        <taxon>Pentapetalae</taxon>
        <taxon>asterids</taxon>
        <taxon>lamiids</taxon>
        <taxon>Lamiales</taxon>
        <taxon>Pedaliaceae</taxon>
        <taxon>Sesamum</taxon>
    </lineage>
</organism>
<evidence type="ECO:0000259" key="6">
    <source>
        <dbReference type="PROSITE" id="PS50191"/>
    </source>
</evidence>
<keyword evidence="4" id="KW-0333">Golgi apparatus</keyword>
<evidence type="ECO:0000256" key="2">
    <source>
        <dbReference type="ARBA" id="ARBA00004395"/>
    </source>
</evidence>
<dbReference type="SUPFAM" id="SSF52087">
    <property type="entry name" value="CRAL/TRIO domain"/>
    <property type="match status" value="1"/>
</dbReference>
<dbReference type="Gene3D" id="1.10.8.20">
    <property type="entry name" value="N-terminal domain of phosphatidylinositol transfer protein sec14p"/>
    <property type="match status" value="1"/>
</dbReference>
<accession>A0AAW2L871</accession>
<evidence type="ECO:0000256" key="5">
    <source>
        <dbReference type="ARBA" id="ARBA00038020"/>
    </source>
</evidence>
<dbReference type="GO" id="GO:0015031">
    <property type="term" value="P:protein transport"/>
    <property type="evidence" value="ECO:0007669"/>
    <property type="project" value="UniProtKB-KW"/>
</dbReference>
<protein>
    <submittedName>
        <fullName evidence="7">Phosphatidylinositol/phosphatidylcholine transfer protein SFH6</fullName>
    </submittedName>
</protein>
<dbReference type="GO" id="GO:0000139">
    <property type="term" value="C:Golgi membrane"/>
    <property type="evidence" value="ECO:0007669"/>
    <property type="project" value="UniProtKB-SubCell"/>
</dbReference>
<evidence type="ECO:0000256" key="4">
    <source>
        <dbReference type="ARBA" id="ARBA00023034"/>
    </source>
</evidence>
<sequence length="220" mass="25416">MKVGFLKKAKSASSKLRSSLRNKIKRRKDVGVCEIEDIREIEEQKVVDAFRQALIMDNLLPERFDDYHVMLRFLKARKFRTEEAKVMWANMLQWRKDFGADTIMETLHRMFIINAGPGFRLIWSTVKPLLDPDTTSKIQVLGSKYQGKLLEAIDERSLLLLLPTWYSSCFGTNKINLLTVSYRNFLVVAVPVLSRGMFKMSLNAQVHAIQRATISDNEES</sequence>
<name>A0AAW2L871_9LAMI</name>
<reference evidence="7" key="1">
    <citation type="submission" date="2020-06" db="EMBL/GenBank/DDBJ databases">
        <authorList>
            <person name="Li T."/>
            <person name="Hu X."/>
            <person name="Zhang T."/>
            <person name="Song X."/>
            <person name="Zhang H."/>
            <person name="Dai N."/>
            <person name="Sheng W."/>
            <person name="Hou X."/>
            <person name="Wei L."/>
        </authorList>
    </citation>
    <scope>NUCLEOTIDE SEQUENCE</scope>
    <source>
        <strain evidence="7">G01</strain>
        <tissue evidence="7">Leaf</tissue>
    </source>
</reference>
<dbReference type="GO" id="GO:0005886">
    <property type="term" value="C:plasma membrane"/>
    <property type="evidence" value="ECO:0007669"/>
    <property type="project" value="UniProtKB-SubCell"/>
</dbReference>
<gene>
    <name evidence="7" type="ORF">Sangu_2310600</name>
</gene>
<dbReference type="Pfam" id="PF03765">
    <property type="entry name" value="CRAL_TRIO_N"/>
    <property type="match status" value="1"/>
</dbReference>
<dbReference type="EMBL" id="JACGWK010000015">
    <property type="protein sequence ID" value="KAL0314662.1"/>
    <property type="molecule type" value="Genomic_DNA"/>
</dbReference>
<keyword evidence="3" id="KW-0653">Protein transport</keyword>
<dbReference type="PROSITE" id="PS50191">
    <property type="entry name" value="CRAL_TRIO"/>
    <property type="match status" value="1"/>
</dbReference>
<evidence type="ECO:0000256" key="3">
    <source>
        <dbReference type="ARBA" id="ARBA00022927"/>
    </source>
</evidence>
<dbReference type="SMART" id="SM01100">
    <property type="entry name" value="CRAL_TRIO_N"/>
    <property type="match status" value="1"/>
</dbReference>
<comment type="subcellular location">
    <subcellularLocation>
        <location evidence="1">Cell membrane</location>
        <topology evidence="1">Peripheral membrane protein</topology>
    </subcellularLocation>
    <subcellularLocation>
        <location evidence="2">Golgi apparatus membrane</location>
        <topology evidence="2">Peripheral membrane protein</topology>
    </subcellularLocation>
</comment>
<evidence type="ECO:0000313" key="7">
    <source>
        <dbReference type="EMBL" id="KAL0314662.1"/>
    </source>
</evidence>
<dbReference type="InterPro" id="IPR036865">
    <property type="entry name" value="CRAL-TRIO_dom_sf"/>
</dbReference>
<feature type="domain" description="CRAL-TRIO" evidence="6">
    <location>
        <begin position="1"/>
        <end position="174"/>
    </location>
</feature>
<evidence type="ECO:0000256" key="1">
    <source>
        <dbReference type="ARBA" id="ARBA00004202"/>
    </source>
</evidence>
<dbReference type="InterPro" id="IPR036273">
    <property type="entry name" value="CRAL/TRIO_N_dom_sf"/>
</dbReference>
<keyword evidence="3" id="KW-0813">Transport</keyword>
<dbReference type="SUPFAM" id="SSF46938">
    <property type="entry name" value="CRAL/TRIO N-terminal domain"/>
    <property type="match status" value="1"/>
</dbReference>
<reference evidence="7" key="2">
    <citation type="journal article" date="2024" name="Plant">
        <title>Genomic evolution and insights into agronomic trait innovations of Sesamum species.</title>
        <authorList>
            <person name="Miao H."/>
            <person name="Wang L."/>
            <person name="Qu L."/>
            <person name="Liu H."/>
            <person name="Sun Y."/>
            <person name="Le M."/>
            <person name="Wang Q."/>
            <person name="Wei S."/>
            <person name="Zheng Y."/>
            <person name="Lin W."/>
            <person name="Duan Y."/>
            <person name="Cao H."/>
            <person name="Xiong S."/>
            <person name="Wang X."/>
            <person name="Wei L."/>
            <person name="Li C."/>
            <person name="Ma Q."/>
            <person name="Ju M."/>
            <person name="Zhao R."/>
            <person name="Li G."/>
            <person name="Mu C."/>
            <person name="Tian Q."/>
            <person name="Mei H."/>
            <person name="Zhang T."/>
            <person name="Gao T."/>
            <person name="Zhang H."/>
        </authorList>
    </citation>
    <scope>NUCLEOTIDE SEQUENCE</scope>
    <source>
        <strain evidence="7">G01</strain>
    </source>
</reference>
<dbReference type="Pfam" id="PF00650">
    <property type="entry name" value="CRAL_TRIO"/>
    <property type="match status" value="1"/>
</dbReference>
<comment type="similarity">
    <text evidence="5">Belongs to the SFH family.</text>
</comment>
<dbReference type="InterPro" id="IPR011074">
    <property type="entry name" value="CRAL/TRIO_N_dom"/>
</dbReference>
<dbReference type="PANTHER" id="PTHR45657:SF5">
    <property type="entry name" value="PHOSPHATIDYLINOSITOL_PHOSPHATIDYLCHOLINE TRANSFER PROTEIN SFH6"/>
    <property type="match status" value="1"/>
</dbReference>
<dbReference type="Gene3D" id="3.40.525.10">
    <property type="entry name" value="CRAL-TRIO lipid binding domain"/>
    <property type="match status" value="1"/>
</dbReference>
<dbReference type="CDD" id="cd00170">
    <property type="entry name" value="SEC14"/>
    <property type="match status" value="1"/>
</dbReference>
<dbReference type="InterPro" id="IPR001251">
    <property type="entry name" value="CRAL-TRIO_dom"/>
</dbReference>
<comment type="caution">
    <text evidence="7">The sequence shown here is derived from an EMBL/GenBank/DDBJ whole genome shotgun (WGS) entry which is preliminary data.</text>
</comment>
<dbReference type="AlphaFoldDB" id="A0AAW2L871"/>